<dbReference type="Proteomes" id="UP000605259">
    <property type="component" value="Unassembled WGS sequence"/>
</dbReference>
<reference evidence="1" key="1">
    <citation type="journal article" date="2014" name="Int. J. Syst. Evol. Microbiol.">
        <title>Complete genome sequence of Corynebacterium casei LMG S-19264T (=DSM 44701T), isolated from a smear-ripened cheese.</title>
        <authorList>
            <consortium name="US DOE Joint Genome Institute (JGI-PGF)"/>
            <person name="Walter F."/>
            <person name="Albersmeier A."/>
            <person name="Kalinowski J."/>
            <person name="Ruckert C."/>
        </authorList>
    </citation>
    <scope>NUCLEOTIDE SEQUENCE</scope>
    <source>
        <strain evidence="1">CGMCC 1.12698</strain>
    </source>
</reference>
<accession>A0A917EQW7</accession>
<comment type="caution">
    <text evidence="1">The sequence shown here is derived from an EMBL/GenBank/DDBJ whole genome shotgun (WGS) entry which is preliminary data.</text>
</comment>
<organism evidence="1 2">
    <name type="scientific">Priestia taiwanensis</name>
    <dbReference type="NCBI Taxonomy" id="1347902"/>
    <lineage>
        <taxon>Bacteria</taxon>
        <taxon>Bacillati</taxon>
        <taxon>Bacillota</taxon>
        <taxon>Bacilli</taxon>
        <taxon>Bacillales</taxon>
        <taxon>Bacillaceae</taxon>
        <taxon>Priestia</taxon>
    </lineage>
</organism>
<reference evidence="1" key="2">
    <citation type="submission" date="2020-09" db="EMBL/GenBank/DDBJ databases">
        <authorList>
            <person name="Sun Q."/>
            <person name="Zhou Y."/>
        </authorList>
    </citation>
    <scope>NUCLEOTIDE SEQUENCE</scope>
    <source>
        <strain evidence="1">CGMCC 1.12698</strain>
    </source>
</reference>
<gene>
    <name evidence="1" type="ORF">GCM10007140_17420</name>
</gene>
<evidence type="ECO:0000313" key="2">
    <source>
        <dbReference type="Proteomes" id="UP000605259"/>
    </source>
</evidence>
<protein>
    <submittedName>
        <fullName evidence="1">Uncharacterized protein</fullName>
    </submittedName>
</protein>
<name>A0A917EQW7_9BACI</name>
<dbReference type="EMBL" id="BMFK01000001">
    <property type="protein sequence ID" value="GGE67864.1"/>
    <property type="molecule type" value="Genomic_DNA"/>
</dbReference>
<keyword evidence="2" id="KW-1185">Reference proteome</keyword>
<dbReference type="Gene3D" id="2.40.50.140">
    <property type="entry name" value="Nucleic acid-binding proteins"/>
    <property type="match status" value="1"/>
</dbReference>
<dbReference type="InterPro" id="IPR012340">
    <property type="entry name" value="NA-bd_OB-fold"/>
</dbReference>
<dbReference type="AlphaFoldDB" id="A0A917EQW7"/>
<sequence>MDIVKFLKERVTLFSPGLDRCMNGENVTVGGIVTSILDIGSLLPLTEDGKEQEGVYICLDDRLGSITVVLSTESFRLLQSITPIKQGSLLLVEGNVHLLNTSHTWLEEDGSEVRVDNVIEKTKYIVCTSIQLCSDDEREIQKF</sequence>
<proteinExistence type="predicted"/>
<evidence type="ECO:0000313" key="1">
    <source>
        <dbReference type="EMBL" id="GGE67864.1"/>
    </source>
</evidence>
<dbReference type="RefSeq" id="WP_188387972.1">
    <property type="nucleotide sequence ID" value="NZ_BMFK01000001.1"/>
</dbReference>